<organism evidence="2 3">
    <name type="scientific">Corynebacterium renale</name>
    <dbReference type="NCBI Taxonomy" id="1724"/>
    <lineage>
        <taxon>Bacteria</taxon>
        <taxon>Bacillati</taxon>
        <taxon>Actinomycetota</taxon>
        <taxon>Actinomycetes</taxon>
        <taxon>Mycobacteriales</taxon>
        <taxon>Corynebacteriaceae</taxon>
        <taxon>Corynebacterium</taxon>
    </lineage>
</organism>
<dbReference type="STRING" id="1724.GCA_001044175_01743"/>
<keyword evidence="3" id="KW-1185">Reference proteome</keyword>
<dbReference type="PROSITE" id="PS51257">
    <property type="entry name" value="PROKAR_LIPOPROTEIN"/>
    <property type="match status" value="1"/>
</dbReference>
<dbReference type="AlphaFoldDB" id="A0A2A9DQF5"/>
<sequence>MKTLRVCVAAIVAALSVGLTGCSPGGSEGGTDEAQAAVSVSPVAGAGKGEKKSPDFLKEPLVVGEYPALDFSLDVPVVCKEIPVQFLEEVLDSRLSLDMSDKGGFANASVCSFRDKGPKENLPAYRYYVAMDMAPKESVTKEGEVLHDSVSAKYPAMYAHYFEESSQACTASIPTTRGALRLSYEPSLGEMQWPPQPKKYCPRAVSTLEKLISELGG</sequence>
<dbReference type="Proteomes" id="UP000221653">
    <property type="component" value="Unassembled WGS sequence"/>
</dbReference>
<evidence type="ECO:0000256" key="1">
    <source>
        <dbReference type="SAM" id="SignalP"/>
    </source>
</evidence>
<gene>
    <name evidence="2" type="ORF">ATK06_1234</name>
</gene>
<reference evidence="2 3" key="1">
    <citation type="submission" date="2017-10" db="EMBL/GenBank/DDBJ databases">
        <title>Sequencing the genomes of 1000 actinobacteria strains.</title>
        <authorList>
            <person name="Klenk H.-P."/>
        </authorList>
    </citation>
    <scope>NUCLEOTIDE SEQUENCE [LARGE SCALE GENOMIC DNA]</scope>
    <source>
        <strain evidence="2 3">DSM 20688</strain>
    </source>
</reference>
<feature type="chain" id="PRO_5038684376" description="DUF3558 domain-containing protein" evidence="1">
    <location>
        <begin position="22"/>
        <end position="217"/>
    </location>
</feature>
<proteinExistence type="predicted"/>
<comment type="caution">
    <text evidence="2">The sequence shown here is derived from an EMBL/GenBank/DDBJ whole genome shotgun (WGS) entry which is preliminary data.</text>
</comment>
<evidence type="ECO:0000313" key="2">
    <source>
        <dbReference type="EMBL" id="PFG28140.1"/>
    </source>
</evidence>
<name>A0A2A9DQF5_9CORY</name>
<keyword evidence="1" id="KW-0732">Signal</keyword>
<feature type="signal peptide" evidence="1">
    <location>
        <begin position="1"/>
        <end position="21"/>
    </location>
</feature>
<protein>
    <recommendedName>
        <fullName evidence="4">DUF3558 domain-containing protein</fullName>
    </recommendedName>
</protein>
<dbReference type="EMBL" id="PDJF01000001">
    <property type="protein sequence ID" value="PFG28140.1"/>
    <property type="molecule type" value="Genomic_DNA"/>
</dbReference>
<evidence type="ECO:0008006" key="4">
    <source>
        <dbReference type="Google" id="ProtNLM"/>
    </source>
</evidence>
<dbReference type="RefSeq" id="WP_143341398.1">
    <property type="nucleotide sequence ID" value="NZ_LDYE01000006.1"/>
</dbReference>
<accession>A0A2A9DQF5</accession>
<evidence type="ECO:0000313" key="3">
    <source>
        <dbReference type="Proteomes" id="UP000221653"/>
    </source>
</evidence>